<protein>
    <submittedName>
        <fullName evidence="1">Uncharacterized protein</fullName>
    </submittedName>
</protein>
<dbReference type="Proteomes" id="UP000070089">
    <property type="component" value="Unassembled WGS sequence"/>
</dbReference>
<comment type="caution">
    <text evidence="1">The sequence shown here is derived from an EMBL/GenBank/DDBJ whole genome shotgun (WGS) entry which is preliminary data.</text>
</comment>
<dbReference type="EMBL" id="JXTI01000004">
    <property type="protein sequence ID" value="KWX15696.1"/>
    <property type="molecule type" value="Genomic_DNA"/>
</dbReference>
<accession>A0A132P047</accession>
<evidence type="ECO:0000313" key="2">
    <source>
        <dbReference type="Proteomes" id="UP000070089"/>
    </source>
</evidence>
<gene>
    <name evidence="1" type="ORF">QR46_0278</name>
</gene>
<organism evidence="1 2">
    <name type="scientific">Giardia duodenalis assemblage B</name>
    <dbReference type="NCBI Taxonomy" id="1394984"/>
    <lineage>
        <taxon>Eukaryota</taxon>
        <taxon>Metamonada</taxon>
        <taxon>Diplomonadida</taxon>
        <taxon>Hexamitidae</taxon>
        <taxon>Giardiinae</taxon>
        <taxon>Giardia</taxon>
    </lineage>
</organism>
<sequence length="413" mass="45086">MLRHVALKTFYKMSSLTSVNGCIVFASPKRLFCLQRSLISGAVQGDQWILGEWHHGIALEDRIILGCTGGKLLNEASVLIVLLDDKRILLIWLPLNFSSASSPISYSITSTYRKASAAIISGEVLIIADRFGSIYSHSLVSLSLDKSKHNDVSTPIDKAVAFDLAEPVAGRCTSITSLVSGPNDSVYFSDRDGIIVGTEVDALYDIRHIWSTRNMYVEQVLPWNSESVLALGNLGVSCCSCSRKKLSSRLIVSNTQLDSPDASTARRCICIARQGLVAFIATLTVTMVTSPRMLNIASLTISKLTANDPEMSAKDIFTYDIGVQLTLEDDAPTLEKISRSRITHVYDLISLHDSSVDMSGDHTPLFLDSLGTLFCVSNGLISAYPKVLDDGALIEWTSGDRVVTEHAHRQVKL</sequence>
<evidence type="ECO:0000313" key="1">
    <source>
        <dbReference type="EMBL" id="KWX15696.1"/>
    </source>
</evidence>
<name>A0A132P047_GIAIN</name>
<dbReference type="AlphaFoldDB" id="A0A132P047"/>
<proteinExistence type="predicted"/>
<reference evidence="1 2" key="1">
    <citation type="journal article" date="2015" name="Mol. Biochem. Parasitol.">
        <title>Identification of polymorphic genes for use in assemblage B genotyping assays through comparative genomics of multiple assemblage B Giardia duodenalis isolates.</title>
        <authorList>
            <person name="Wielinga C."/>
            <person name="Thompson R.C."/>
            <person name="Monis P."/>
            <person name="Ryan U."/>
        </authorList>
    </citation>
    <scope>NUCLEOTIDE SEQUENCE [LARGE SCALE GENOMIC DNA]</scope>
    <source>
        <strain evidence="1 2">BAH15c1</strain>
    </source>
</reference>
<dbReference type="OrthoDB" id="10256027at2759"/>
<dbReference type="VEuPathDB" id="GiardiaDB:QR46_0278"/>